<dbReference type="SUPFAM" id="SSF52467">
    <property type="entry name" value="DHS-like NAD/FAD-binding domain"/>
    <property type="match status" value="1"/>
</dbReference>
<evidence type="ECO:0000256" key="2">
    <source>
        <dbReference type="ARBA" id="ARBA00022630"/>
    </source>
</evidence>
<dbReference type="InterPro" id="IPR001308">
    <property type="entry name" value="ETF_a/FixB"/>
</dbReference>
<dbReference type="GO" id="GO:0016491">
    <property type="term" value="F:oxidoreductase activity"/>
    <property type="evidence" value="ECO:0007669"/>
    <property type="project" value="UniProtKB-KW"/>
</dbReference>
<evidence type="ECO:0000256" key="3">
    <source>
        <dbReference type="ARBA" id="ARBA00022827"/>
    </source>
</evidence>
<protein>
    <submittedName>
        <fullName evidence="5">Caffeyl-CoA reductase-Etf complex subunit CarE</fullName>
        <ecNumber evidence="5">1.3.1.108</ecNumber>
    </submittedName>
</protein>
<dbReference type="Gene3D" id="3.40.50.1220">
    <property type="entry name" value="TPP-binding domain"/>
    <property type="match status" value="1"/>
</dbReference>
<reference evidence="5" key="1">
    <citation type="submission" date="2019-08" db="EMBL/GenBank/DDBJ databases">
        <authorList>
            <person name="Kucharzyk K."/>
            <person name="Murdoch R.W."/>
            <person name="Higgins S."/>
            <person name="Loffler F."/>
        </authorList>
    </citation>
    <scope>NUCLEOTIDE SEQUENCE</scope>
</reference>
<accession>A0A645FYZ7</accession>
<dbReference type="GO" id="GO:0033539">
    <property type="term" value="P:fatty acid beta-oxidation using acyl-CoA dehydrogenase"/>
    <property type="evidence" value="ECO:0007669"/>
    <property type="project" value="TreeGrafter"/>
</dbReference>
<dbReference type="Pfam" id="PF00766">
    <property type="entry name" value="ETF_alpha"/>
    <property type="match status" value="1"/>
</dbReference>
<dbReference type="FunFam" id="3.40.50.1220:FF:000001">
    <property type="entry name" value="Electron transfer flavoprotein, alpha subunit"/>
    <property type="match status" value="1"/>
</dbReference>
<dbReference type="GO" id="GO:0009055">
    <property type="term" value="F:electron transfer activity"/>
    <property type="evidence" value="ECO:0007669"/>
    <property type="project" value="InterPro"/>
</dbReference>
<feature type="domain" description="Electron transfer flavoprotein alpha subunit C-terminal" evidence="4">
    <location>
        <begin position="63"/>
        <end position="142"/>
    </location>
</feature>
<evidence type="ECO:0000256" key="1">
    <source>
        <dbReference type="ARBA" id="ARBA00005817"/>
    </source>
</evidence>
<sequence>MATIICPNHRPQMSTVRPGVMKRCVPEPGRAGTLVRLEGKLKAADIRTTVLEIVKSKKELVCLTDAEIIVSGGLGLGGPEGFALMQELADAMGGVVGASRAAVDAGWIDHSHQVGQTGTTVKPKIYVACGISGATQHLAGMQSSDLIIAVNKNERAPIFDVADYGLVGDLYSIIPLLTDAFRSEAGAACAAAPQREAALV</sequence>
<proteinExistence type="inferred from homology"/>
<dbReference type="PANTHER" id="PTHR43153">
    <property type="entry name" value="ELECTRON TRANSFER FLAVOPROTEIN ALPHA"/>
    <property type="match status" value="1"/>
</dbReference>
<evidence type="ECO:0000313" key="5">
    <source>
        <dbReference type="EMBL" id="MPN19771.1"/>
    </source>
</evidence>
<dbReference type="PANTHER" id="PTHR43153:SF1">
    <property type="entry name" value="ELECTRON TRANSFER FLAVOPROTEIN SUBUNIT ALPHA, MITOCHONDRIAL"/>
    <property type="match status" value="1"/>
</dbReference>
<name>A0A645FYZ7_9ZZZZ</name>
<organism evidence="5">
    <name type="scientific">bioreactor metagenome</name>
    <dbReference type="NCBI Taxonomy" id="1076179"/>
    <lineage>
        <taxon>unclassified sequences</taxon>
        <taxon>metagenomes</taxon>
        <taxon>ecological metagenomes</taxon>
    </lineage>
</organism>
<gene>
    <name evidence="5" type="primary">carE_51</name>
    <name evidence="5" type="ORF">SDC9_167143</name>
</gene>
<dbReference type="InterPro" id="IPR014731">
    <property type="entry name" value="ETF_asu_C"/>
</dbReference>
<keyword evidence="2" id="KW-0285">Flavoprotein</keyword>
<dbReference type="InterPro" id="IPR029035">
    <property type="entry name" value="DHS-like_NAD/FAD-binding_dom"/>
</dbReference>
<dbReference type="GO" id="GO:0050660">
    <property type="term" value="F:flavin adenine dinucleotide binding"/>
    <property type="evidence" value="ECO:0007669"/>
    <property type="project" value="InterPro"/>
</dbReference>
<dbReference type="SUPFAM" id="SSF52402">
    <property type="entry name" value="Adenine nucleotide alpha hydrolases-like"/>
    <property type="match status" value="1"/>
</dbReference>
<dbReference type="Gene3D" id="3.40.50.620">
    <property type="entry name" value="HUPs"/>
    <property type="match status" value="1"/>
</dbReference>
<dbReference type="EC" id="1.3.1.108" evidence="5"/>
<comment type="caution">
    <text evidence="5">The sequence shown here is derived from an EMBL/GenBank/DDBJ whole genome shotgun (WGS) entry which is preliminary data.</text>
</comment>
<dbReference type="InterPro" id="IPR014729">
    <property type="entry name" value="Rossmann-like_a/b/a_fold"/>
</dbReference>
<comment type="similarity">
    <text evidence="1">Belongs to the ETF alpha-subunit/FixB family.</text>
</comment>
<keyword evidence="5" id="KW-0560">Oxidoreductase</keyword>
<evidence type="ECO:0000259" key="4">
    <source>
        <dbReference type="Pfam" id="PF00766"/>
    </source>
</evidence>
<keyword evidence="3" id="KW-0274">FAD</keyword>
<dbReference type="AlphaFoldDB" id="A0A645FYZ7"/>
<dbReference type="EMBL" id="VSSQ01067378">
    <property type="protein sequence ID" value="MPN19771.1"/>
    <property type="molecule type" value="Genomic_DNA"/>
</dbReference>